<organism evidence="1">
    <name type="scientific">Siphoviridae sp. ctbQZ1</name>
    <dbReference type="NCBI Taxonomy" id="2827581"/>
    <lineage>
        <taxon>Viruses</taxon>
        <taxon>Duplodnaviria</taxon>
        <taxon>Heunggongvirae</taxon>
        <taxon>Uroviricota</taxon>
        <taxon>Caudoviricetes</taxon>
    </lineage>
</organism>
<sequence length="86" mass="9737">MKLGGGGIGRRADGRDRTKIKNSWLKSYGFDSLQCEQCTVYVRCKSSPTYSVKLCCLLADGLCFGCMIPRAIIMWRRGIKTSKWKH</sequence>
<protein>
    <submittedName>
        <fullName evidence="1">Uncharacterized protein</fullName>
    </submittedName>
</protein>
<name>A0A8S5LNA1_9CAUD</name>
<proteinExistence type="predicted"/>
<reference evidence="1" key="1">
    <citation type="journal article" date="2021" name="Proc. Natl. Acad. Sci. U.S.A.">
        <title>A Catalog of Tens of Thousands of Viruses from Human Metagenomes Reveals Hidden Associations with Chronic Diseases.</title>
        <authorList>
            <person name="Tisza M.J."/>
            <person name="Buck C.B."/>
        </authorList>
    </citation>
    <scope>NUCLEOTIDE SEQUENCE</scope>
    <source>
        <strain evidence="1">CtbQZ1</strain>
    </source>
</reference>
<accession>A0A8S5LNA1</accession>
<dbReference type="EMBL" id="BK015881">
    <property type="protein sequence ID" value="DAD71355.1"/>
    <property type="molecule type" value="Genomic_DNA"/>
</dbReference>
<evidence type="ECO:0000313" key="1">
    <source>
        <dbReference type="EMBL" id="DAD71355.1"/>
    </source>
</evidence>